<gene>
    <name evidence="2" type="ORF">RHGRI_004477</name>
</gene>
<keyword evidence="3" id="KW-1185">Reference proteome</keyword>
<feature type="region of interest" description="Disordered" evidence="1">
    <location>
        <begin position="42"/>
        <end position="91"/>
    </location>
</feature>
<comment type="caution">
    <text evidence="2">The sequence shown here is derived from an EMBL/GenBank/DDBJ whole genome shotgun (WGS) entry which is preliminary data.</text>
</comment>
<dbReference type="EMBL" id="JACTNZ010000002">
    <property type="protein sequence ID" value="KAG5561446.1"/>
    <property type="molecule type" value="Genomic_DNA"/>
</dbReference>
<reference evidence="2" key="1">
    <citation type="submission" date="2020-08" db="EMBL/GenBank/DDBJ databases">
        <title>Plant Genome Project.</title>
        <authorList>
            <person name="Zhang R.-G."/>
        </authorList>
    </citation>
    <scope>NUCLEOTIDE SEQUENCE</scope>
    <source>
        <strain evidence="2">WSP0</strain>
        <tissue evidence="2">Leaf</tissue>
    </source>
</reference>
<evidence type="ECO:0000313" key="2">
    <source>
        <dbReference type="EMBL" id="KAG5561446.1"/>
    </source>
</evidence>
<evidence type="ECO:0000313" key="3">
    <source>
        <dbReference type="Proteomes" id="UP000823749"/>
    </source>
</evidence>
<sequence length="148" mass="16680">MPQGPPVGTGLGDPIQSCGVLREGSEASLRCHAWLRALRSRQHRGNSLAGPTRPRRAKNKHPNLQNLLLTTNQNRESRSRPTVPDLIPANPDTATTYHHCRCRENPEHNQHCRQTTEILYSGQTTKTLTKIIHPTPTESRALDRYRPN</sequence>
<organism evidence="2 3">
    <name type="scientific">Rhododendron griersonianum</name>
    <dbReference type="NCBI Taxonomy" id="479676"/>
    <lineage>
        <taxon>Eukaryota</taxon>
        <taxon>Viridiplantae</taxon>
        <taxon>Streptophyta</taxon>
        <taxon>Embryophyta</taxon>
        <taxon>Tracheophyta</taxon>
        <taxon>Spermatophyta</taxon>
        <taxon>Magnoliopsida</taxon>
        <taxon>eudicotyledons</taxon>
        <taxon>Gunneridae</taxon>
        <taxon>Pentapetalae</taxon>
        <taxon>asterids</taxon>
        <taxon>Ericales</taxon>
        <taxon>Ericaceae</taxon>
        <taxon>Ericoideae</taxon>
        <taxon>Rhodoreae</taxon>
        <taxon>Rhododendron</taxon>
    </lineage>
</organism>
<evidence type="ECO:0000256" key="1">
    <source>
        <dbReference type="SAM" id="MobiDB-lite"/>
    </source>
</evidence>
<dbReference type="Proteomes" id="UP000823749">
    <property type="component" value="Chromosome 2"/>
</dbReference>
<name>A0AAV6LB61_9ERIC</name>
<feature type="compositionally biased region" description="Low complexity" evidence="1">
    <location>
        <begin position="63"/>
        <end position="74"/>
    </location>
</feature>
<accession>A0AAV6LB61</accession>
<proteinExistence type="predicted"/>
<dbReference type="AlphaFoldDB" id="A0AAV6LB61"/>
<protein>
    <submittedName>
        <fullName evidence="2">Uncharacterized protein</fullName>
    </submittedName>
</protein>